<dbReference type="EMBL" id="JARBDR010000214">
    <property type="protein sequence ID" value="KAJ8319268.1"/>
    <property type="molecule type" value="Genomic_DNA"/>
</dbReference>
<dbReference type="InterPro" id="IPR002859">
    <property type="entry name" value="PKD/REJ-like"/>
</dbReference>
<dbReference type="Proteomes" id="UP001217089">
    <property type="component" value="Unassembled WGS sequence"/>
</dbReference>
<evidence type="ECO:0000256" key="4">
    <source>
        <dbReference type="ARBA" id="ARBA00022989"/>
    </source>
</evidence>
<keyword evidence="3" id="KW-0677">Repeat</keyword>
<reference evidence="8 9" key="1">
    <citation type="submission" date="2022-12" db="EMBL/GenBank/DDBJ databases">
        <title>Chromosome-level genome of Tegillarca granosa.</title>
        <authorList>
            <person name="Kim J."/>
        </authorList>
    </citation>
    <scope>NUCLEOTIDE SEQUENCE [LARGE SCALE GENOMIC DNA]</scope>
    <source>
        <strain evidence="8">Teg-2019</strain>
        <tissue evidence="8">Adductor muscle</tissue>
    </source>
</reference>
<keyword evidence="5" id="KW-0472">Membrane</keyword>
<dbReference type="Pfam" id="PF02010">
    <property type="entry name" value="REJ"/>
    <property type="match status" value="1"/>
</dbReference>
<feature type="domain" description="PKD/REJ-like" evidence="7">
    <location>
        <begin position="2"/>
        <end position="288"/>
    </location>
</feature>
<protein>
    <recommendedName>
        <fullName evidence="7">PKD/REJ-like domain-containing protein</fullName>
    </recommendedName>
</protein>
<dbReference type="PANTHER" id="PTHR46730">
    <property type="entry name" value="POLYCYSTIN-1"/>
    <property type="match status" value="1"/>
</dbReference>
<feature type="region of interest" description="Disordered" evidence="6">
    <location>
        <begin position="832"/>
        <end position="854"/>
    </location>
</feature>
<evidence type="ECO:0000256" key="3">
    <source>
        <dbReference type="ARBA" id="ARBA00022737"/>
    </source>
</evidence>
<evidence type="ECO:0000256" key="2">
    <source>
        <dbReference type="ARBA" id="ARBA00022692"/>
    </source>
</evidence>
<evidence type="ECO:0000313" key="8">
    <source>
        <dbReference type="EMBL" id="KAJ8319268.1"/>
    </source>
</evidence>
<proteinExistence type="predicted"/>
<evidence type="ECO:0000256" key="1">
    <source>
        <dbReference type="ARBA" id="ARBA00004370"/>
    </source>
</evidence>
<sequence length="854" mass="95244">MINQTSGTLTVNTGEMYENDKIELKLIARKGDRQGEAVQILEIVEGEPPEIGLICVTNCGFKMNPDSRYTLKSKVEGWVKGTYFYYRWKLYGGKDWISLTEIPVDKWENNTSTGSEGPHMALDPILDDLLDVYKFSLYFFSVKIWRWGTSENLAGVTAQSFRTNEKPIPGLCSIFPKTGYGYETKYYIKAESFIDNDDGNLFTYKFGFWRSASDPITWFYEGRFSDNKGYEAPIPEGYEQENYRVNIVCRAYDLGGSFADAYTDFTIIENATSSSGEINSLLVAADSKVGSVANCLAKFLNEEAEEMASTTIETTTMSMENTTYVNSTLSSDAVAAALARRIEIREFIIVGMLRIKTPNIEILQGMAAALGTLSRHHNELSLTAQCEQLDKYSQCKQLDKYSQCKQLDKYSQESGAQILISYCECFKTETQISANDREEAALTVVEFIGNTLHACGYAAEQSERDANALYEEYYSSTLGDSDATTTTTTQATVQTTLTPEQYKAKQDEILAAKDRAKRACTAIQNAMDACIDVISKYKVAGERAAVLPTPKANLTSVKGLTQDLNKNLMQVLGSAEAAEKNTASGILLVKSQSVLGAPGHEITMEAEMLMNRFPYNYHTWTNSTEKASTKITSDVVTLKFRDSNNQEVPVKNNAQEFDIFVDRTNYDTTLTSVCNATTDWGEKMVIHTVRIEPGNSLNIALNPISQMSEIKNYLKNMNTWNGTDSELRANMFEVGEVDLYVFVGLGETVPTEEVYNFTCHLPLSDKKLDAMMSYLDSLSYENDTSQPRSVYLNERPDRYTCFFSNDQLNLEKSTNAHIGIKHRVLDGNRTTVTESSLTSTTPLPTTTTTAASGT</sequence>
<evidence type="ECO:0000256" key="6">
    <source>
        <dbReference type="SAM" id="MobiDB-lite"/>
    </source>
</evidence>
<comment type="subcellular location">
    <subcellularLocation>
        <location evidence="1">Membrane</location>
    </subcellularLocation>
</comment>
<dbReference type="PANTHER" id="PTHR46730:SF1">
    <property type="entry name" value="PLAT DOMAIN-CONTAINING PROTEIN"/>
    <property type="match status" value="1"/>
</dbReference>
<keyword evidence="4" id="KW-1133">Transmembrane helix</keyword>
<organism evidence="8 9">
    <name type="scientific">Tegillarca granosa</name>
    <name type="common">Malaysian cockle</name>
    <name type="synonym">Anadara granosa</name>
    <dbReference type="NCBI Taxonomy" id="220873"/>
    <lineage>
        <taxon>Eukaryota</taxon>
        <taxon>Metazoa</taxon>
        <taxon>Spiralia</taxon>
        <taxon>Lophotrochozoa</taxon>
        <taxon>Mollusca</taxon>
        <taxon>Bivalvia</taxon>
        <taxon>Autobranchia</taxon>
        <taxon>Pteriomorphia</taxon>
        <taxon>Arcoida</taxon>
        <taxon>Arcoidea</taxon>
        <taxon>Arcidae</taxon>
        <taxon>Tegillarca</taxon>
    </lineage>
</organism>
<accession>A0ABQ9FPT5</accession>
<evidence type="ECO:0000256" key="5">
    <source>
        <dbReference type="ARBA" id="ARBA00023136"/>
    </source>
</evidence>
<evidence type="ECO:0000313" key="9">
    <source>
        <dbReference type="Proteomes" id="UP001217089"/>
    </source>
</evidence>
<comment type="caution">
    <text evidence="8">The sequence shown here is derived from an EMBL/GenBank/DDBJ whole genome shotgun (WGS) entry which is preliminary data.</text>
</comment>
<evidence type="ECO:0000259" key="7">
    <source>
        <dbReference type="Pfam" id="PF02010"/>
    </source>
</evidence>
<name>A0ABQ9FPT5_TEGGR</name>
<keyword evidence="9" id="KW-1185">Reference proteome</keyword>
<gene>
    <name evidence="8" type="ORF">KUTeg_004359</name>
</gene>
<keyword evidence="2" id="KW-0812">Transmembrane</keyword>